<keyword evidence="2" id="KW-1185">Reference proteome</keyword>
<sequence length="101" mass="11742">MANRVHFHYKVFTNVQSSGQKTNEEEIGYTLGDDYGTTFNDTFGSIIELKDTVNLNNVLKYLSNHHHDFFVTVKMNGLYFNGEWYSIEELEELEQIESVPV</sequence>
<evidence type="ECO:0000313" key="2">
    <source>
        <dbReference type="Proteomes" id="UP001230005"/>
    </source>
</evidence>
<accession>A0ABT9ZWF2</accession>
<dbReference type="EMBL" id="JAUSUG010000011">
    <property type="protein sequence ID" value="MDQ0255555.1"/>
    <property type="molecule type" value="Genomic_DNA"/>
</dbReference>
<proteinExistence type="predicted"/>
<protein>
    <submittedName>
        <fullName evidence="1">Uncharacterized protein</fullName>
    </submittedName>
</protein>
<organism evidence="1 2">
    <name type="scientific">Evansella vedderi</name>
    <dbReference type="NCBI Taxonomy" id="38282"/>
    <lineage>
        <taxon>Bacteria</taxon>
        <taxon>Bacillati</taxon>
        <taxon>Bacillota</taxon>
        <taxon>Bacilli</taxon>
        <taxon>Bacillales</taxon>
        <taxon>Bacillaceae</taxon>
        <taxon>Evansella</taxon>
    </lineage>
</organism>
<comment type="caution">
    <text evidence="1">The sequence shown here is derived from an EMBL/GenBank/DDBJ whole genome shotgun (WGS) entry which is preliminary data.</text>
</comment>
<name>A0ABT9ZWF2_9BACI</name>
<gene>
    <name evidence="1" type="ORF">J2S74_002937</name>
</gene>
<evidence type="ECO:0000313" key="1">
    <source>
        <dbReference type="EMBL" id="MDQ0255555.1"/>
    </source>
</evidence>
<dbReference type="Proteomes" id="UP001230005">
    <property type="component" value="Unassembled WGS sequence"/>
</dbReference>
<reference evidence="1 2" key="1">
    <citation type="submission" date="2023-07" db="EMBL/GenBank/DDBJ databases">
        <title>Genomic Encyclopedia of Type Strains, Phase IV (KMG-IV): sequencing the most valuable type-strain genomes for metagenomic binning, comparative biology and taxonomic classification.</title>
        <authorList>
            <person name="Goeker M."/>
        </authorList>
    </citation>
    <scope>NUCLEOTIDE SEQUENCE [LARGE SCALE GENOMIC DNA]</scope>
    <source>
        <strain evidence="1 2">DSM 9768</strain>
    </source>
</reference>
<dbReference type="RefSeq" id="WP_307326513.1">
    <property type="nucleotide sequence ID" value="NZ_JAUSUG010000011.1"/>
</dbReference>